<evidence type="ECO:0000313" key="2">
    <source>
        <dbReference type="EMBL" id="RQD76903.1"/>
    </source>
</evidence>
<dbReference type="EMBL" id="QZAA01000101">
    <property type="protein sequence ID" value="RQD76903.1"/>
    <property type="molecule type" value="Genomic_DNA"/>
</dbReference>
<comment type="caution">
    <text evidence="2">The sequence shown here is derived from an EMBL/GenBank/DDBJ whole genome shotgun (WGS) entry which is preliminary data.</text>
</comment>
<organism evidence="2 3">
    <name type="scientific">Candidatus Syntrophonatronum acetioxidans</name>
    <dbReference type="NCBI Taxonomy" id="1795816"/>
    <lineage>
        <taxon>Bacteria</taxon>
        <taxon>Bacillati</taxon>
        <taxon>Bacillota</taxon>
        <taxon>Clostridia</taxon>
        <taxon>Eubacteriales</taxon>
        <taxon>Syntrophomonadaceae</taxon>
        <taxon>Candidatus Syntrophonatronum</taxon>
    </lineage>
</organism>
<gene>
    <name evidence="2" type="ORF">D5R97_03445</name>
</gene>
<dbReference type="InterPro" id="IPR016117">
    <property type="entry name" value="ArgJ-like_dom_sf"/>
</dbReference>
<dbReference type="AlphaFoldDB" id="A0A424YG98"/>
<evidence type="ECO:0000313" key="3">
    <source>
        <dbReference type="Proteomes" id="UP000285138"/>
    </source>
</evidence>
<proteinExistence type="inferred from homology"/>
<dbReference type="PANTHER" id="PTHR36512">
    <property type="entry name" value="D-AMINOPEPTIDASE"/>
    <property type="match status" value="1"/>
</dbReference>
<dbReference type="Gene3D" id="3.60.70.12">
    <property type="entry name" value="L-amino peptidase D-ALA esterase/amidase"/>
    <property type="match status" value="1"/>
</dbReference>
<accession>A0A424YG98</accession>
<dbReference type="Proteomes" id="UP000285138">
    <property type="component" value="Unassembled WGS sequence"/>
</dbReference>
<feature type="non-terminal residue" evidence="2">
    <location>
        <position position="1"/>
    </location>
</feature>
<dbReference type="GO" id="GO:0004177">
    <property type="term" value="F:aminopeptidase activity"/>
    <property type="evidence" value="ECO:0007669"/>
    <property type="project" value="TreeGrafter"/>
</dbReference>
<dbReference type="Pfam" id="PF03576">
    <property type="entry name" value="Peptidase_S58"/>
    <property type="match status" value="1"/>
</dbReference>
<reference evidence="2 3" key="1">
    <citation type="submission" date="2018-08" db="EMBL/GenBank/DDBJ databases">
        <title>The metabolism and importance of syntrophic acetate oxidation coupled to methane or sulfide production in haloalkaline environments.</title>
        <authorList>
            <person name="Timmers P.H.A."/>
            <person name="Vavourakis C.D."/>
            <person name="Sorokin D.Y."/>
            <person name="Sinninghe Damste J.S."/>
            <person name="Muyzer G."/>
            <person name="Stams A.J.M."/>
            <person name="Plugge C.M."/>
        </authorList>
    </citation>
    <scope>NUCLEOTIDE SEQUENCE [LARGE SCALE GENOMIC DNA]</scope>
    <source>
        <strain evidence="2">MSAO_Bac1</strain>
    </source>
</reference>
<evidence type="ECO:0000256" key="1">
    <source>
        <dbReference type="ARBA" id="ARBA00007068"/>
    </source>
</evidence>
<protein>
    <submittedName>
        <fullName evidence="2">Peptidase S58 family protein</fullName>
    </submittedName>
</protein>
<dbReference type="SUPFAM" id="SSF56266">
    <property type="entry name" value="DmpA/ArgJ-like"/>
    <property type="match status" value="1"/>
</dbReference>
<sequence>VLFDLFIGSSSIRPDAAMGYEACLNASREPDPEGSVGAGTGATVGKFYGPQQAVKSGQGSASRQRGNIITAALVVVNAFGDVYDNRGQLLAGPRNPHTGSMEKTIDLLFQENPQDFAGNTTLGVVATNARLNKEGLTKVAQMAHNGLARSIWPVHTMWDGDTIFSLSLGQEEADLSLVGIMAAEAVAEASARAVWKADTLAGIPAPSKS</sequence>
<dbReference type="PANTHER" id="PTHR36512:SF3">
    <property type="entry name" value="BLR5678 PROTEIN"/>
    <property type="match status" value="1"/>
</dbReference>
<name>A0A424YG98_9FIRM</name>
<comment type="similarity">
    <text evidence="1">Belongs to the peptidase S58 family.</text>
</comment>
<dbReference type="InterPro" id="IPR005321">
    <property type="entry name" value="Peptidase_S58_DmpA"/>
</dbReference>